<dbReference type="Proteomes" id="UP000607653">
    <property type="component" value="Unassembled WGS sequence"/>
</dbReference>
<evidence type="ECO:0000313" key="2">
    <source>
        <dbReference type="EMBL" id="DAD24753.1"/>
    </source>
</evidence>
<sequence length="21" mass="2324">MLNETRSGNKASSEILKTTSR</sequence>
<comment type="caution">
    <text evidence="2">The sequence shown here is derived from an EMBL/GenBank/DDBJ whole genome shotgun (WGS) entry which is preliminary data.</text>
</comment>
<dbReference type="AlphaFoldDB" id="A0A822XYH2"/>
<evidence type="ECO:0000313" key="3">
    <source>
        <dbReference type="Proteomes" id="UP000607653"/>
    </source>
</evidence>
<accession>A0A822XYH2</accession>
<gene>
    <name evidence="2" type="ORF">HUJ06_026217</name>
</gene>
<feature type="region of interest" description="Disordered" evidence="1">
    <location>
        <begin position="1"/>
        <end position="21"/>
    </location>
</feature>
<protein>
    <submittedName>
        <fullName evidence="2">Uncharacterized protein</fullName>
    </submittedName>
</protein>
<proteinExistence type="predicted"/>
<evidence type="ECO:0000256" key="1">
    <source>
        <dbReference type="SAM" id="MobiDB-lite"/>
    </source>
</evidence>
<reference evidence="2 3" key="1">
    <citation type="journal article" date="2020" name="Mol. Biol. Evol.">
        <title>Distinct Expression and Methylation Patterns for Genes with Different Fates following a Single Whole-Genome Duplication in Flowering Plants.</title>
        <authorList>
            <person name="Shi T."/>
            <person name="Rahmani R.S."/>
            <person name="Gugger P.F."/>
            <person name="Wang M."/>
            <person name="Li H."/>
            <person name="Zhang Y."/>
            <person name="Li Z."/>
            <person name="Wang Q."/>
            <person name="Van de Peer Y."/>
            <person name="Marchal K."/>
            <person name="Chen J."/>
        </authorList>
    </citation>
    <scope>NUCLEOTIDE SEQUENCE [LARGE SCALE GENOMIC DNA]</scope>
    <source>
        <tissue evidence="2">Leaf</tissue>
    </source>
</reference>
<dbReference type="EMBL" id="DUZY01000001">
    <property type="protein sequence ID" value="DAD24753.1"/>
    <property type="molecule type" value="Genomic_DNA"/>
</dbReference>
<keyword evidence="3" id="KW-1185">Reference proteome</keyword>
<organism evidence="2 3">
    <name type="scientific">Nelumbo nucifera</name>
    <name type="common">Sacred lotus</name>
    <dbReference type="NCBI Taxonomy" id="4432"/>
    <lineage>
        <taxon>Eukaryota</taxon>
        <taxon>Viridiplantae</taxon>
        <taxon>Streptophyta</taxon>
        <taxon>Embryophyta</taxon>
        <taxon>Tracheophyta</taxon>
        <taxon>Spermatophyta</taxon>
        <taxon>Magnoliopsida</taxon>
        <taxon>Proteales</taxon>
        <taxon>Nelumbonaceae</taxon>
        <taxon>Nelumbo</taxon>
    </lineage>
</organism>
<name>A0A822XYH2_NELNU</name>